<accession>A0A921EK37</accession>
<evidence type="ECO:0000313" key="8">
    <source>
        <dbReference type="EMBL" id="HJE49031.1"/>
    </source>
</evidence>
<evidence type="ECO:0000256" key="3">
    <source>
        <dbReference type="ARBA" id="ARBA00022741"/>
    </source>
</evidence>
<name>A0A921EK37_LACJH</name>
<dbReference type="InterPro" id="IPR039421">
    <property type="entry name" value="Type_1_exporter"/>
</dbReference>
<gene>
    <name evidence="8" type="ORF">K8V69_02450</name>
</gene>
<dbReference type="Proteomes" id="UP000732527">
    <property type="component" value="Unassembled WGS sequence"/>
</dbReference>
<dbReference type="InterPro" id="IPR036640">
    <property type="entry name" value="ABC1_TM_sf"/>
</dbReference>
<keyword evidence="3" id="KW-0547">Nucleotide-binding</keyword>
<reference evidence="8" key="1">
    <citation type="journal article" date="2021" name="PeerJ">
        <title>Extensive microbial diversity within the chicken gut microbiome revealed by metagenomics and culture.</title>
        <authorList>
            <person name="Gilroy R."/>
            <person name="Ravi A."/>
            <person name="Getino M."/>
            <person name="Pursley I."/>
            <person name="Horton D.L."/>
            <person name="Alikhan N.F."/>
            <person name="Baker D."/>
            <person name="Gharbi K."/>
            <person name="Hall N."/>
            <person name="Watson M."/>
            <person name="Adriaenssens E.M."/>
            <person name="Foster-Nyarko E."/>
            <person name="Jarju S."/>
            <person name="Secka A."/>
            <person name="Antonio M."/>
            <person name="Oren A."/>
            <person name="Chaudhuri R.R."/>
            <person name="La Ragione R."/>
            <person name="Hildebrand F."/>
            <person name="Pallen M.J."/>
        </authorList>
    </citation>
    <scope>NUCLEOTIDE SEQUENCE</scope>
    <source>
        <strain evidence="8">CHK192-2623</strain>
    </source>
</reference>
<dbReference type="PROSITE" id="PS50929">
    <property type="entry name" value="ABC_TM1F"/>
    <property type="match status" value="1"/>
</dbReference>
<evidence type="ECO:0000256" key="6">
    <source>
        <dbReference type="ARBA" id="ARBA00023136"/>
    </source>
</evidence>
<sequence>MGEKQMMISFFKKLVTENKALFLVTVLTSAFTALDGIISPYIIGRVTDILSQKHFDNIPKILLLYLCLMLFLNFNFYLWQFFWGKIKKASNISLRSTAYNNFIADPEEKKITNTLNFINVNVKQIESQFIDAIIMLIYCIEQTIVSLIYIFSINGIAALAFLICGLIPATIPRITRNWVQAGTEDWNISYEAYNLKVNDAVRGFETIRHANSIEKIKLLVQNALFIEEKKYFLMNFRRNTSDFIAQISYSVSMVISLSVGTYFVVNGQILVGGLISLFLASDRLTSPIISIVGLVNQLTSVNPLFKNSVLKSTPNKKFSNLEFSSLPEKQKIVFKHCALGYSGHILLQDVNFKISKGDKILITGRSGIGKSTLIKTLLNETPLINGKIIIDKTLEKNNFLDNFGVIGQDTYIFADTLRFNLTLGKDISLDRLINILKAVKLDYLADKAHLEMLIGEKGLALSGGEKRKVELARALLSEKEILLVDEGLSGLDEKSNEEIFLLLQSLPQTIIEIEHAVSLEEKRKFNQVINLN</sequence>
<keyword evidence="4 8" id="KW-0067">ATP-binding</keyword>
<dbReference type="InterPro" id="IPR017871">
    <property type="entry name" value="ABC_transporter-like_CS"/>
</dbReference>
<feature type="transmembrane region" description="Helical" evidence="7">
    <location>
        <begin position="20"/>
        <end position="43"/>
    </location>
</feature>
<comment type="caution">
    <text evidence="8">The sequence shown here is derived from an EMBL/GenBank/DDBJ whole genome shotgun (WGS) entry which is preliminary data.</text>
</comment>
<keyword evidence="6 7" id="KW-0472">Membrane</keyword>
<dbReference type="InterPro" id="IPR011527">
    <property type="entry name" value="ABC1_TM_dom"/>
</dbReference>
<dbReference type="GO" id="GO:0005886">
    <property type="term" value="C:plasma membrane"/>
    <property type="evidence" value="ECO:0007669"/>
    <property type="project" value="UniProtKB-SubCell"/>
</dbReference>
<protein>
    <submittedName>
        <fullName evidence="8">ABC transporter ATP-binding protein/permease</fullName>
    </submittedName>
</protein>
<keyword evidence="5 7" id="KW-1133">Transmembrane helix</keyword>
<dbReference type="InterPro" id="IPR003593">
    <property type="entry name" value="AAA+_ATPase"/>
</dbReference>
<dbReference type="InterPro" id="IPR027417">
    <property type="entry name" value="P-loop_NTPase"/>
</dbReference>
<dbReference type="Gene3D" id="1.20.1560.10">
    <property type="entry name" value="ABC transporter type 1, transmembrane domain"/>
    <property type="match status" value="1"/>
</dbReference>
<feature type="transmembrane region" description="Helical" evidence="7">
    <location>
        <begin position="243"/>
        <end position="264"/>
    </location>
</feature>
<proteinExistence type="predicted"/>
<dbReference type="PANTHER" id="PTHR24221">
    <property type="entry name" value="ATP-BINDING CASSETTE SUB-FAMILY B"/>
    <property type="match status" value="1"/>
</dbReference>
<dbReference type="PROSITE" id="PS00211">
    <property type="entry name" value="ABC_TRANSPORTER_1"/>
    <property type="match status" value="1"/>
</dbReference>
<evidence type="ECO:0000256" key="1">
    <source>
        <dbReference type="ARBA" id="ARBA00004651"/>
    </source>
</evidence>
<dbReference type="SUPFAM" id="SSF90123">
    <property type="entry name" value="ABC transporter transmembrane region"/>
    <property type="match status" value="1"/>
</dbReference>
<feature type="transmembrane region" description="Helical" evidence="7">
    <location>
        <begin position="63"/>
        <end position="83"/>
    </location>
</feature>
<dbReference type="AlphaFoldDB" id="A0A921EK37"/>
<evidence type="ECO:0000256" key="2">
    <source>
        <dbReference type="ARBA" id="ARBA00022692"/>
    </source>
</evidence>
<reference evidence="8" key="2">
    <citation type="submission" date="2021-09" db="EMBL/GenBank/DDBJ databases">
        <authorList>
            <person name="Gilroy R."/>
        </authorList>
    </citation>
    <scope>NUCLEOTIDE SEQUENCE</scope>
    <source>
        <strain evidence="8">CHK192-2623</strain>
    </source>
</reference>
<keyword evidence="2 7" id="KW-0812">Transmembrane</keyword>
<dbReference type="GO" id="GO:0016887">
    <property type="term" value="F:ATP hydrolysis activity"/>
    <property type="evidence" value="ECO:0007669"/>
    <property type="project" value="InterPro"/>
</dbReference>
<feature type="transmembrane region" description="Helical" evidence="7">
    <location>
        <begin position="156"/>
        <end position="174"/>
    </location>
</feature>
<dbReference type="Gene3D" id="3.40.50.300">
    <property type="entry name" value="P-loop containing nucleotide triphosphate hydrolases"/>
    <property type="match status" value="1"/>
</dbReference>
<dbReference type="SMART" id="SM00382">
    <property type="entry name" value="AAA"/>
    <property type="match status" value="1"/>
</dbReference>
<dbReference type="GO" id="GO:0005524">
    <property type="term" value="F:ATP binding"/>
    <property type="evidence" value="ECO:0007669"/>
    <property type="project" value="UniProtKB-KW"/>
</dbReference>
<dbReference type="PROSITE" id="PS50893">
    <property type="entry name" value="ABC_TRANSPORTER_2"/>
    <property type="match status" value="1"/>
</dbReference>
<evidence type="ECO:0000256" key="5">
    <source>
        <dbReference type="ARBA" id="ARBA00022989"/>
    </source>
</evidence>
<comment type="subcellular location">
    <subcellularLocation>
        <location evidence="1">Cell membrane</location>
        <topology evidence="1">Multi-pass membrane protein</topology>
    </subcellularLocation>
</comment>
<dbReference type="Pfam" id="PF00664">
    <property type="entry name" value="ABC_membrane"/>
    <property type="match status" value="1"/>
</dbReference>
<dbReference type="EMBL" id="DYYQ01000015">
    <property type="protein sequence ID" value="HJE49031.1"/>
    <property type="molecule type" value="Genomic_DNA"/>
</dbReference>
<dbReference type="GO" id="GO:0034040">
    <property type="term" value="F:ATPase-coupled lipid transmembrane transporter activity"/>
    <property type="evidence" value="ECO:0007669"/>
    <property type="project" value="TreeGrafter"/>
</dbReference>
<evidence type="ECO:0000256" key="4">
    <source>
        <dbReference type="ARBA" id="ARBA00022840"/>
    </source>
</evidence>
<dbReference type="SUPFAM" id="SSF52540">
    <property type="entry name" value="P-loop containing nucleoside triphosphate hydrolases"/>
    <property type="match status" value="1"/>
</dbReference>
<evidence type="ECO:0000256" key="7">
    <source>
        <dbReference type="SAM" id="Phobius"/>
    </source>
</evidence>
<dbReference type="Pfam" id="PF00005">
    <property type="entry name" value="ABC_tran"/>
    <property type="match status" value="1"/>
</dbReference>
<dbReference type="PANTHER" id="PTHR24221:SF654">
    <property type="entry name" value="ATP-BINDING CASSETTE SUB-FAMILY B MEMBER 6"/>
    <property type="match status" value="1"/>
</dbReference>
<dbReference type="GO" id="GO:0140359">
    <property type="term" value="F:ABC-type transporter activity"/>
    <property type="evidence" value="ECO:0007669"/>
    <property type="project" value="InterPro"/>
</dbReference>
<organism evidence="8 9">
    <name type="scientific">Lactobacillus johnsonii</name>
    <dbReference type="NCBI Taxonomy" id="33959"/>
    <lineage>
        <taxon>Bacteria</taxon>
        <taxon>Bacillati</taxon>
        <taxon>Bacillota</taxon>
        <taxon>Bacilli</taxon>
        <taxon>Lactobacillales</taxon>
        <taxon>Lactobacillaceae</taxon>
        <taxon>Lactobacillus</taxon>
    </lineage>
</organism>
<dbReference type="InterPro" id="IPR003439">
    <property type="entry name" value="ABC_transporter-like_ATP-bd"/>
</dbReference>
<evidence type="ECO:0000313" key="9">
    <source>
        <dbReference type="Proteomes" id="UP000732527"/>
    </source>
</evidence>